<protein>
    <submittedName>
        <fullName evidence="5">Thioesterase family protein</fullName>
    </submittedName>
</protein>
<dbReference type="CDD" id="cd03445">
    <property type="entry name" value="Thioesterase_II_repeat2"/>
    <property type="match status" value="1"/>
</dbReference>
<dbReference type="InterPro" id="IPR029069">
    <property type="entry name" value="HotDog_dom_sf"/>
</dbReference>
<evidence type="ECO:0000313" key="5">
    <source>
        <dbReference type="EMBL" id="MCG2623940.1"/>
    </source>
</evidence>
<dbReference type="Gene3D" id="2.40.160.210">
    <property type="entry name" value="Acyl-CoA thioesterase, double hotdog domain"/>
    <property type="match status" value="1"/>
</dbReference>
<gene>
    <name evidence="5" type="ORF">LVY72_18770</name>
</gene>
<evidence type="ECO:0000256" key="1">
    <source>
        <dbReference type="ARBA" id="ARBA00006538"/>
    </source>
</evidence>
<name>A0ABS9LBA9_9MICC</name>
<dbReference type="InterPro" id="IPR025652">
    <property type="entry name" value="TesB_C"/>
</dbReference>
<comment type="similarity">
    <text evidence="1">Belongs to the C/M/P thioester hydrolase family.</text>
</comment>
<dbReference type="InterPro" id="IPR049449">
    <property type="entry name" value="TesB_ACOT8-like_N"/>
</dbReference>
<dbReference type="Pfam" id="PF02551">
    <property type="entry name" value="Acyl_CoA_thio"/>
    <property type="match status" value="1"/>
</dbReference>
<keyword evidence="2" id="KW-0378">Hydrolase</keyword>
<dbReference type="InterPro" id="IPR042171">
    <property type="entry name" value="Acyl-CoA_hotdog"/>
</dbReference>
<feature type="domain" description="Acyl-CoA thioesterase-like N-terminal HotDog" evidence="4">
    <location>
        <begin position="43"/>
        <end position="122"/>
    </location>
</feature>
<comment type="caution">
    <text evidence="5">The sequence shown here is derived from an EMBL/GenBank/DDBJ whole genome shotgun (WGS) entry which is preliminary data.</text>
</comment>
<dbReference type="Proteomes" id="UP001165368">
    <property type="component" value="Unassembled WGS sequence"/>
</dbReference>
<dbReference type="Pfam" id="PF13622">
    <property type="entry name" value="4HBT_3"/>
    <property type="match status" value="1"/>
</dbReference>
<dbReference type="PANTHER" id="PTHR11066:SF34">
    <property type="entry name" value="ACYL-COENZYME A THIOESTERASE 8"/>
    <property type="match status" value="1"/>
</dbReference>
<keyword evidence="6" id="KW-1185">Reference proteome</keyword>
<evidence type="ECO:0000259" key="4">
    <source>
        <dbReference type="Pfam" id="PF13622"/>
    </source>
</evidence>
<dbReference type="EMBL" id="JAKLTQ010000018">
    <property type="protein sequence ID" value="MCG2623940.1"/>
    <property type="molecule type" value="Genomic_DNA"/>
</dbReference>
<dbReference type="RefSeq" id="WP_237824753.1">
    <property type="nucleotide sequence ID" value="NZ_JAKLTQ010000018.1"/>
</dbReference>
<organism evidence="5 6">
    <name type="scientific">Arthrobacter hankyongi</name>
    <dbReference type="NCBI Taxonomy" id="2904801"/>
    <lineage>
        <taxon>Bacteria</taxon>
        <taxon>Bacillati</taxon>
        <taxon>Actinomycetota</taxon>
        <taxon>Actinomycetes</taxon>
        <taxon>Micrococcales</taxon>
        <taxon>Micrococcaceae</taxon>
        <taxon>Arthrobacter</taxon>
    </lineage>
</organism>
<accession>A0ABS9LBA9</accession>
<evidence type="ECO:0000313" key="6">
    <source>
        <dbReference type="Proteomes" id="UP001165368"/>
    </source>
</evidence>
<reference evidence="5" key="1">
    <citation type="submission" date="2022-01" db="EMBL/GenBank/DDBJ databases">
        <authorList>
            <person name="Jo J.-H."/>
            <person name="Im W.-T."/>
        </authorList>
    </citation>
    <scope>NUCLEOTIDE SEQUENCE</scope>
    <source>
        <strain evidence="5">I2-34</strain>
    </source>
</reference>
<dbReference type="InterPro" id="IPR003703">
    <property type="entry name" value="Acyl_CoA_thio"/>
</dbReference>
<dbReference type="SUPFAM" id="SSF54637">
    <property type="entry name" value="Thioesterase/thiol ester dehydrase-isomerase"/>
    <property type="match status" value="2"/>
</dbReference>
<dbReference type="PANTHER" id="PTHR11066">
    <property type="entry name" value="ACYL-COA THIOESTERASE"/>
    <property type="match status" value="1"/>
</dbReference>
<evidence type="ECO:0000256" key="2">
    <source>
        <dbReference type="ARBA" id="ARBA00022801"/>
    </source>
</evidence>
<feature type="domain" description="Acyl-CoA thioesterase 2 C-terminal" evidence="3">
    <location>
        <begin position="169"/>
        <end position="297"/>
    </location>
</feature>
<sequence length="304" mass="33399">MSAVTQPLAGALTAQTFLRAVDLSPVEPQVHDEAYEATTQYVPWPKAYGGDMVAQAAAAMMRSVDADRCLHSMHSYFMRPVDIGAAVRYEVERLRDGRGYSTRSVRGYQGGKVVYAAMGSFQVPEEGPEFQPAMPAAVDPESLRSAAEALEGVEGPAAEYWSAGRSFDMRHVPGPVYVQVEGERVPQQAVWVRAFDRLPDLADARSTADLHRTALAYVCDYTILEPILRVHGLAWADEGLATASLDHAMWFHRDGRADDWVLYAQEAVSGQRNRGLALGRFFDRSGRLLATVAQEGMIRAGRAH</sequence>
<dbReference type="CDD" id="cd03444">
    <property type="entry name" value="Thioesterase_II_repeat1"/>
    <property type="match status" value="1"/>
</dbReference>
<proteinExistence type="inferred from homology"/>
<evidence type="ECO:0000259" key="3">
    <source>
        <dbReference type="Pfam" id="PF02551"/>
    </source>
</evidence>